<name>A0A4Q8M6G8_9GAMM</name>
<organism evidence="2 3">
    <name type="scientific">Pseudoxanthomonas winnipegensis</name>
    <dbReference type="NCBI Taxonomy" id="2480810"/>
    <lineage>
        <taxon>Bacteria</taxon>
        <taxon>Pseudomonadati</taxon>
        <taxon>Pseudomonadota</taxon>
        <taxon>Gammaproteobacteria</taxon>
        <taxon>Lysobacterales</taxon>
        <taxon>Lysobacteraceae</taxon>
        <taxon>Pseudoxanthomonas</taxon>
    </lineage>
</organism>
<gene>
    <name evidence="2" type="ORF">EA655_05565</name>
</gene>
<accession>A0A4Q8M6G8</accession>
<dbReference type="RefSeq" id="WP_130533747.1">
    <property type="nucleotide sequence ID" value="NZ_SHMG01000002.1"/>
</dbReference>
<dbReference type="InterPro" id="IPR006429">
    <property type="entry name" value="Phage_lambda_portal"/>
</dbReference>
<feature type="region of interest" description="Disordered" evidence="1">
    <location>
        <begin position="504"/>
        <end position="545"/>
    </location>
</feature>
<dbReference type="GO" id="GO:0005198">
    <property type="term" value="F:structural molecule activity"/>
    <property type="evidence" value="ECO:0007669"/>
    <property type="project" value="InterPro"/>
</dbReference>
<dbReference type="Pfam" id="PF05136">
    <property type="entry name" value="Phage_portal_2"/>
    <property type="match status" value="1"/>
</dbReference>
<reference evidence="2 3" key="1">
    <citation type="submission" date="2019-02" db="EMBL/GenBank/DDBJ databases">
        <title>WGS of Pseudoxanthomonas species novum from clinical isolates.</title>
        <authorList>
            <person name="Bernier A.-M."/>
            <person name="Bernard K."/>
            <person name="Vachon A."/>
        </authorList>
    </citation>
    <scope>NUCLEOTIDE SEQUENCE [LARGE SCALE GENOMIC DNA]</scope>
    <source>
        <strain evidence="2 3">NML130969</strain>
    </source>
</reference>
<dbReference type="GO" id="GO:0019068">
    <property type="term" value="P:virion assembly"/>
    <property type="evidence" value="ECO:0007669"/>
    <property type="project" value="InterPro"/>
</dbReference>
<comment type="caution">
    <text evidence="2">The sequence shown here is derived from an EMBL/GenBank/DDBJ whole genome shotgun (WGS) entry which is preliminary data.</text>
</comment>
<evidence type="ECO:0000313" key="3">
    <source>
        <dbReference type="Proteomes" id="UP000294164"/>
    </source>
</evidence>
<evidence type="ECO:0000256" key="1">
    <source>
        <dbReference type="SAM" id="MobiDB-lite"/>
    </source>
</evidence>
<dbReference type="Proteomes" id="UP000294164">
    <property type="component" value="Unassembled WGS sequence"/>
</dbReference>
<sequence>MVGSATIARERLVVDQALRRAAEVGGGAHANGSPTEVQGTRWRGASRTLRSLASWVAQIGSATSDLSGPEQLTLRARSRDAARNHMPARAALMRNRTSVVGTGLVCRPAVDHEALKITPEQAAQYNATIRAAWERYAENPLECDLEGTLDIYGLQGLALLSAMSSGDVMVLTPMQLRDGGVSEMKVQLVEADRVSNPDGAADTESCIDGIKFAQAMPVGCYVCSLHPGDRIATGTPTWSYFPFYGDGTGRRRVLHIWNDKERPGQVRGAPYLAPILEPLKQLERFTNAELMAAVISAMLTVFIQRKGDETDDAGNPLDAFEPVDDAGNIALGNGAIIDLAPGEEANAVNPSRPNAKFEPFFDAILKQIGAALELPLDVLLLQFNSSYSAARAAMLEAWRMFLCRRWLLTTQFCQPIYNLFLDEEVASGRLMLPGYGDPTLRHAWSRALWIGPARGSMDEQKEASAAKTRIEIGVSNEAMETAAMNGEDWSAVNAQRARELAIKRANGTYVAPTNNSAKSSTTDDGTGTGERPGAGSDADDAEATP</sequence>
<dbReference type="AlphaFoldDB" id="A0A4Q8M6G8"/>
<proteinExistence type="predicted"/>
<dbReference type="EMBL" id="SHMG01000002">
    <property type="protein sequence ID" value="TAA45655.1"/>
    <property type="molecule type" value="Genomic_DNA"/>
</dbReference>
<dbReference type="OrthoDB" id="622132at2"/>
<evidence type="ECO:0000313" key="2">
    <source>
        <dbReference type="EMBL" id="TAA45655.1"/>
    </source>
</evidence>
<protein>
    <submittedName>
        <fullName evidence="2">Phage portal protein</fullName>
    </submittedName>
</protein>
<feature type="compositionally biased region" description="Polar residues" evidence="1">
    <location>
        <begin position="511"/>
        <end position="520"/>
    </location>
</feature>
<dbReference type="NCBIfam" id="TIGR01539">
    <property type="entry name" value="portal_lambda"/>
    <property type="match status" value="1"/>
</dbReference>